<dbReference type="PANTHER" id="PTHR36337:SF1">
    <property type="entry name" value="OBSCURIN-LIKE PROTEIN"/>
    <property type="match status" value="1"/>
</dbReference>
<comment type="caution">
    <text evidence="2">The sequence shown here is derived from an EMBL/GenBank/DDBJ whole genome shotgun (WGS) entry which is preliminary data.</text>
</comment>
<evidence type="ECO:0000313" key="3">
    <source>
        <dbReference type="Proteomes" id="UP000886885"/>
    </source>
</evidence>
<name>A0A8X7YXV5_POPTO</name>
<reference evidence="2" key="1">
    <citation type="journal article" date="2020" name="bioRxiv">
        <title>Hybrid origin of Populus tomentosa Carr. identified through genome sequencing and phylogenomic analysis.</title>
        <authorList>
            <person name="An X."/>
            <person name="Gao K."/>
            <person name="Chen Z."/>
            <person name="Li J."/>
            <person name="Yang X."/>
            <person name="Yang X."/>
            <person name="Zhou J."/>
            <person name="Guo T."/>
            <person name="Zhao T."/>
            <person name="Huang S."/>
            <person name="Miao D."/>
            <person name="Khan W.U."/>
            <person name="Rao P."/>
            <person name="Ye M."/>
            <person name="Lei B."/>
            <person name="Liao W."/>
            <person name="Wang J."/>
            <person name="Ji L."/>
            <person name="Li Y."/>
            <person name="Guo B."/>
            <person name="Mustafa N.S."/>
            <person name="Li S."/>
            <person name="Yun Q."/>
            <person name="Keller S.R."/>
            <person name="Mao J."/>
            <person name="Zhang R."/>
            <person name="Strauss S.H."/>
        </authorList>
    </citation>
    <scope>NUCLEOTIDE SEQUENCE</scope>
    <source>
        <strain evidence="2">GM15</strain>
        <tissue evidence="2">Leaf</tissue>
    </source>
</reference>
<keyword evidence="1" id="KW-0472">Membrane</keyword>
<dbReference type="AlphaFoldDB" id="A0A8X7YXV5"/>
<dbReference type="PANTHER" id="PTHR36337">
    <property type="entry name" value="OBSCURIN-LIKE PROTEIN"/>
    <property type="match status" value="1"/>
</dbReference>
<keyword evidence="1" id="KW-1133">Transmembrane helix</keyword>
<dbReference type="OrthoDB" id="857475at2759"/>
<sequence length="335" mass="37337">MARQANVHILENGWGALVVVVATLLQTSFLVHLAVPLFNHGLSSETAFNTKHSSPVTFFSLKFFLMLAHPFMLLTPQARLLVSILSSTNLVIPHEAYPLLLWTLYIWVRKSLRPSSVLIDSAVVSLIHLLAIEFGSKKSPEFLSESVLLLGAFSFVLSVSESSKTACLELLCRLLEDEYRLVSPFGRVIPDVLAGIGYALCSSVVVHNVRILNALLGIWGKEDGPPDTSKTDYVPFAIVMAAAGVLRASNRSPPSVDEEDNAIVENMVRRFRQELYSGHRQVAFLLQWKADALLEDIYKIAEPVFLMVVVFAMAVTKQKLNSKSQLKVRWRRYLS</sequence>
<evidence type="ECO:0000256" key="1">
    <source>
        <dbReference type="SAM" id="Phobius"/>
    </source>
</evidence>
<protein>
    <submittedName>
        <fullName evidence="2">Uncharacterized protein</fullName>
    </submittedName>
</protein>
<keyword evidence="1" id="KW-0812">Transmembrane</keyword>
<proteinExistence type="predicted"/>
<dbReference type="Proteomes" id="UP000886885">
    <property type="component" value="Chromosome 10D"/>
</dbReference>
<keyword evidence="3" id="KW-1185">Reference proteome</keyword>
<accession>A0A8X7YXV5</accession>
<organism evidence="2 3">
    <name type="scientific">Populus tomentosa</name>
    <name type="common">Chinese white poplar</name>
    <dbReference type="NCBI Taxonomy" id="118781"/>
    <lineage>
        <taxon>Eukaryota</taxon>
        <taxon>Viridiplantae</taxon>
        <taxon>Streptophyta</taxon>
        <taxon>Embryophyta</taxon>
        <taxon>Tracheophyta</taxon>
        <taxon>Spermatophyta</taxon>
        <taxon>Magnoliopsida</taxon>
        <taxon>eudicotyledons</taxon>
        <taxon>Gunneridae</taxon>
        <taxon>Pentapetalae</taxon>
        <taxon>rosids</taxon>
        <taxon>fabids</taxon>
        <taxon>Malpighiales</taxon>
        <taxon>Salicaceae</taxon>
        <taxon>Saliceae</taxon>
        <taxon>Populus</taxon>
    </lineage>
</organism>
<dbReference type="EMBL" id="JAAWWB010000020">
    <property type="protein sequence ID" value="KAG6758656.1"/>
    <property type="molecule type" value="Genomic_DNA"/>
</dbReference>
<gene>
    <name evidence="2" type="ORF">POTOM_039015</name>
</gene>
<feature type="transmembrane region" description="Helical" evidence="1">
    <location>
        <begin position="12"/>
        <end position="35"/>
    </location>
</feature>
<evidence type="ECO:0000313" key="2">
    <source>
        <dbReference type="EMBL" id="KAG6758656.1"/>
    </source>
</evidence>